<dbReference type="OMA" id="WALYHRS"/>
<feature type="domain" description="Prion-inhibition and propagation HeLo" evidence="2">
    <location>
        <begin position="6"/>
        <end position="202"/>
    </location>
</feature>
<organism evidence="3 4">
    <name type="scientific">Fusarium vanettenii (strain ATCC MYA-4622 / CBS 123669 / FGSC 9596 / NRRL 45880 / 77-13-4)</name>
    <name type="common">Fusarium solani subsp. pisi</name>
    <dbReference type="NCBI Taxonomy" id="660122"/>
    <lineage>
        <taxon>Eukaryota</taxon>
        <taxon>Fungi</taxon>
        <taxon>Dikarya</taxon>
        <taxon>Ascomycota</taxon>
        <taxon>Pezizomycotina</taxon>
        <taxon>Sordariomycetes</taxon>
        <taxon>Hypocreomycetidae</taxon>
        <taxon>Hypocreales</taxon>
        <taxon>Nectriaceae</taxon>
        <taxon>Fusarium</taxon>
        <taxon>Fusarium solani species complex</taxon>
        <taxon>Fusarium vanettenii</taxon>
    </lineage>
</organism>
<dbReference type="RefSeq" id="XP_003052861.1">
    <property type="nucleotide sequence ID" value="XM_003052815.1"/>
</dbReference>
<name>C7YKW2_FUSV7</name>
<dbReference type="PANTHER" id="PTHR37542">
    <property type="entry name" value="HELO DOMAIN-CONTAINING PROTEIN-RELATED"/>
    <property type="match status" value="1"/>
</dbReference>
<reference evidence="3 4" key="1">
    <citation type="journal article" date="2009" name="PLoS Genet.">
        <title>The genome of Nectria haematococca: contribution of supernumerary chromosomes to gene expansion.</title>
        <authorList>
            <person name="Coleman J.J."/>
            <person name="Rounsley S.D."/>
            <person name="Rodriguez-Carres M."/>
            <person name="Kuo A."/>
            <person name="Wasmann C.C."/>
            <person name="Grimwood J."/>
            <person name="Schmutz J."/>
            <person name="Taga M."/>
            <person name="White G.J."/>
            <person name="Zhou S."/>
            <person name="Schwartz D.C."/>
            <person name="Freitag M."/>
            <person name="Ma L.J."/>
            <person name="Danchin E.G."/>
            <person name="Henrissat B."/>
            <person name="Coutinho P.M."/>
            <person name="Nelson D.R."/>
            <person name="Straney D."/>
            <person name="Napoli C.A."/>
            <person name="Barker B.M."/>
            <person name="Gribskov M."/>
            <person name="Rep M."/>
            <person name="Kroken S."/>
            <person name="Molnar I."/>
            <person name="Rensing C."/>
            <person name="Kennell J.C."/>
            <person name="Zamora J."/>
            <person name="Farman M.L."/>
            <person name="Selker E.U."/>
            <person name="Salamov A."/>
            <person name="Shapiro H."/>
            <person name="Pangilinan J."/>
            <person name="Lindquist E."/>
            <person name="Lamers C."/>
            <person name="Grigoriev I.V."/>
            <person name="Geiser D.M."/>
            <person name="Covert S.F."/>
            <person name="Temporini E."/>
            <person name="Vanetten H.D."/>
        </authorList>
    </citation>
    <scope>NUCLEOTIDE SEQUENCE [LARGE SCALE GENOMIC DNA]</scope>
    <source>
        <strain evidence="4">ATCC MYA-4622 / CBS 123669 / FGSC 9596 / NRRL 45880 / 77-13-4</strain>
    </source>
</reference>
<protein>
    <recommendedName>
        <fullName evidence="5">Prion-inhibition and propagation HeLo domain-containing protein</fullName>
    </recommendedName>
</protein>
<dbReference type="Gene3D" id="1.20.120.1020">
    <property type="entry name" value="Prion-inhibition and propagation, HeLo domain"/>
    <property type="match status" value="1"/>
</dbReference>
<dbReference type="EMBL" id="GG698897">
    <property type="protein sequence ID" value="EEU47148.1"/>
    <property type="molecule type" value="Genomic_DNA"/>
</dbReference>
<accession>C7YKW2</accession>
<dbReference type="eggNOG" id="ENOG502S8GV">
    <property type="taxonomic scope" value="Eukaryota"/>
</dbReference>
<dbReference type="KEGG" id="nhe:NECHADRAFT_99486"/>
<gene>
    <name evidence="3" type="ORF">NECHADRAFT_99486</name>
</gene>
<evidence type="ECO:0000313" key="3">
    <source>
        <dbReference type="EMBL" id="EEU47148.1"/>
    </source>
</evidence>
<dbReference type="Pfam" id="PF11558">
    <property type="entry name" value="HET-s_218-289"/>
    <property type="match status" value="1"/>
</dbReference>
<dbReference type="InterPro" id="IPR021084">
    <property type="entry name" value="Het-s_prion_dom"/>
</dbReference>
<dbReference type="InterPro" id="IPR038305">
    <property type="entry name" value="HeLo_sf"/>
</dbReference>
<dbReference type="InterPro" id="IPR029498">
    <property type="entry name" value="HeLo_dom"/>
</dbReference>
<dbReference type="OrthoDB" id="20872at2759"/>
<dbReference type="InParanoid" id="C7YKW2"/>
<dbReference type="VEuPathDB" id="FungiDB:NECHADRAFT_99486"/>
<dbReference type="AlphaFoldDB" id="C7YKW2"/>
<dbReference type="GeneID" id="9671392"/>
<proteinExistence type="predicted"/>
<evidence type="ECO:0000259" key="2">
    <source>
        <dbReference type="Pfam" id="PF14479"/>
    </source>
</evidence>
<feature type="domain" description="Het-s prion-forming" evidence="1">
    <location>
        <begin position="220"/>
        <end position="282"/>
    </location>
</feature>
<dbReference type="Proteomes" id="UP000005206">
    <property type="component" value="Chromosome 3"/>
</dbReference>
<sequence length="282" mass="31850">MAEVFGIVTGAIGLAGLFQQCVECFEYVQLGRHFAQDFGMYQLKLDIAKRRLHRWGEAVNINDNPRFNAPGEDDTLVQEVQAILEEIALLFQTIQKSSKRYTIKAPKEDLECLTEENLQPVFRRLHAGWTNTTRRPGQKKVNFAKKASWALYDAKNFEKLIEQVSGFLDDLEMLFPAEELNRRRLVKLEIEDIADEESLTVLHQTAVEADPLLADVVKEKVKVISVRNSVKVINSSEDANVRLGNDWSTAALNAAIEDRTRNEADSVFAEGSSVVHIGNRYG</sequence>
<dbReference type="HOGENOM" id="CLU_058675_0_0_1"/>
<evidence type="ECO:0008006" key="5">
    <source>
        <dbReference type="Google" id="ProtNLM"/>
    </source>
</evidence>
<evidence type="ECO:0000313" key="4">
    <source>
        <dbReference type="Proteomes" id="UP000005206"/>
    </source>
</evidence>
<evidence type="ECO:0000259" key="1">
    <source>
        <dbReference type="Pfam" id="PF11558"/>
    </source>
</evidence>
<keyword evidence="4" id="KW-1185">Reference proteome</keyword>
<dbReference type="Pfam" id="PF14479">
    <property type="entry name" value="HeLo"/>
    <property type="match status" value="1"/>
</dbReference>
<dbReference type="PANTHER" id="PTHR37542:SF3">
    <property type="entry name" value="PRION-INHIBITION AND PROPAGATION HELO DOMAIN-CONTAINING PROTEIN"/>
    <property type="match status" value="1"/>
</dbReference>